<evidence type="ECO:0000313" key="2">
    <source>
        <dbReference type="EMBL" id="CEJ08038.1"/>
    </source>
</evidence>
<evidence type="ECO:0008006" key="4">
    <source>
        <dbReference type="Google" id="ProtNLM"/>
    </source>
</evidence>
<dbReference type="EMBL" id="LR746496">
    <property type="protein sequence ID" value="CAA7602119.1"/>
    <property type="molecule type" value="Genomic_DNA"/>
</dbReference>
<sequence length="120" mass="14155">MGRESEGYRESRESLRPLRERTSRFPRKFGLFAGRNRAETIRHYYERFLSLSLKRNISLLHSDTTSEIEKKGEEHFDKGVLKDMRAIYIRVRYGEEACGEDRVREFAGLLKRLAQGSRAK</sequence>
<evidence type="ECO:0000313" key="1">
    <source>
        <dbReference type="EMBL" id="CAA7602119.1"/>
    </source>
</evidence>
<reference evidence="1" key="2">
    <citation type="submission" date="2020-01" db="EMBL/GenBank/DDBJ databases">
        <authorList>
            <person name="Hornung B."/>
        </authorList>
    </citation>
    <scope>NUCLEOTIDE SEQUENCE</scope>
    <source>
        <strain evidence="1">PacBioINE</strain>
    </source>
</reference>
<dbReference type="Proteomes" id="UP000836597">
    <property type="component" value="Chromosome"/>
</dbReference>
<proteinExistence type="predicted"/>
<dbReference type="AlphaFoldDB" id="A0A8S0W8V4"/>
<reference evidence="2" key="1">
    <citation type="submission" date="2014-11" db="EMBL/GenBank/DDBJ databases">
        <authorList>
            <person name="Hornung B.V."/>
        </authorList>
    </citation>
    <scope>NUCLEOTIDE SEQUENCE</scope>
    <source>
        <strain evidence="2">INE</strain>
    </source>
</reference>
<gene>
    <name evidence="2" type="ORF">DEACI_2513</name>
    <name evidence="1" type="ORF">DEACI_2791</name>
</gene>
<organism evidence="1">
    <name type="scientific">Acididesulfobacillus acetoxydans</name>
    <dbReference type="NCBI Taxonomy" id="1561005"/>
    <lineage>
        <taxon>Bacteria</taxon>
        <taxon>Bacillati</taxon>
        <taxon>Bacillota</taxon>
        <taxon>Clostridia</taxon>
        <taxon>Eubacteriales</taxon>
        <taxon>Peptococcaceae</taxon>
        <taxon>Acididesulfobacillus</taxon>
    </lineage>
</organism>
<accession>A0A8S0W8V4</accession>
<dbReference type="KEGG" id="aacx:DEACI_2791"/>
<dbReference type="Proteomes" id="UP001071230">
    <property type="component" value="Unassembled WGS sequence"/>
</dbReference>
<protein>
    <recommendedName>
        <fullName evidence="4">DUF4129 domain-containing protein</fullName>
    </recommendedName>
</protein>
<dbReference type="EMBL" id="CDGJ01000078">
    <property type="protein sequence ID" value="CEJ08038.1"/>
    <property type="molecule type" value="Genomic_DNA"/>
</dbReference>
<name>A0A8S0W8V4_9FIRM</name>
<keyword evidence="3" id="KW-1185">Reference proteome</keyword>
<evidence type="ECO:0000313" key="3">
    <source>
        <dbReference type="Proteomes" id="UP001071230"/>
    </source>
</evidence>